<dbReference type="PANTHER" id="PTHR13767">
    <property type="entry name" value="TRNA-PSEUDOURIDINE SYNTHASE"/>
    <property type="match status" value="1"/>
</dbReference>
<dbReference type="Pfam" id="PF01509">
    <property type="entry name" value="TruB_N"/>
    <property type="match status" value="1"/>
</dbReference>
<evidence type="ECO:0000256" key="1">
    <source>
        <dbReference type="ARBA" id="ARBA00000385"/>
    </source>
</evidence>
<dbReference type="InterPro" id="IPR020103">
    <property type="entry name" value="PsdUridine_synth_cat_dom_sf"/>
</dbReference>
<dbReference type="OrthoDB" id="9802309at2"/>
<evidence type="ECO:0000256" key="3">
    <source>
        <dbReference type="ARBA" id="ARBA00022694"/>
    </source>
</evidence>
<dbReference type="EMBL" id="CP030280">
    <property type="protein sequence ID" value="AWY97708.1"/>
    <property type="molecule type" value="Genomic_DNA"/>
</dbReference>
<keyword evidence="9" id="KW-1185">Reference proteome</keyword>
<sequence>MINGIINIYKEKGYTSHDVVARLRGIVHQKKIGHTGTLDPDAEGVLPVCLGKGTKLCSMLTDKRKTYEAVLHLGIETDTQDISGTIKQECPVQVTKEEVRACVEGFVGNQMQIPPMYSALKVKGKKLYELAREGIEIERQARPVTFYEIQILSINLPFVRFSVTCSKGTYIRTLCHDIGVKLGCMGCMESLVRTRVDRFLIQDSLKLSEAEALMKEGKLLEHMVSVEEMFEYLPALYAKPAFAKMLQNGNAVAEKRILESDRVRMYTNTGVFVGIYEWQEEKGLYKPVAIFSSPEDFLPEKRDKT</sequence>
<keyword evidence="4 5" id="KW-0413">Isomerase</keyword>
<dbReference type="SUPFAM" id="SSF55120">
    <property type="entry name" value="Pseudouridine synthase"/>
    <property type="match status" value="1"/>
</dbReference>
<dbReference type="Pfam" id="PF16198">
    <property type="entry name" value="TruB_C_2"/>
    <property type="match status" value="1"/>
</dbReference>
<feature type="domain" description="tRNA pseudouridylate synthase B C-terminal" evidence="7">
    <location>
        <begin position="172"/>
        <end position="227"/>
    </location>
</feature>
<evidence type="ECO:0000259" key="7">
    <source>
        <dbReference type="Pfam" id="PF16198"/>
    </source>
</evidence>
<dbReference type="InterPro" id="IPR032819">
    <property type="entry name" value="TruB_C"/>
</dbReference>
<organism evidence="8 9">
    <name type="scientific">Blautia argi</name>
    <dbReference type="NCBI Taxonomy" id="1912897"/>
    <lineage>
        <taxon>Bacteria</taxon>
        <taxon>Bacillati</taxon>
        <taxon>Bacillota</taxon>
        <taxon>Clostridia</taxon>
        <taxon>Lachnospirales</taxon>
        <taxon>Lachnospiraceae</taxon>
        <taxon>Blautia</taxon>
    </lineage>
</organism>
<feature type="active site" description="Nucleophile" evidence="5">
    <location>
        <position position="39"/>
    </location>
</feature>
<dbReference type="GO" id="GO:0003723">
    <property type="term" value="F:RNA binding"/>
    <property type="evidence" value="ECO:0007669"/>
    <property type="project" value="InterPro"/>
</dbReference>
<dbReference type="PANTHER" id="PTHR13767:SF2">
    <property type="entry name" value="PSEUDOURIDYLATE SYNTHASE TRUB1"/>
    <property type="match status" value="1"/>
</dbReference>
<keyword evidence="3 5" id="KW-0819">tRNA processing</keyword>
<dbReference type="NCBIfam" id="TIGR00431">
    <property type="entry name" value="TruB"/>
    <property type="match status" value="1"/>
</dbReference>
<reference evidence="9" key="1">
    <citation type="submission" date="2018-06" db="EMBL/GenBank/DDBJ databases">
        <title>Description of Blautia argi sp. nov., a new anaerobic isolated from dog feces.</title>
        <authorList>
            <person name="Chang Y.-H."/>
            <person name="Paek J."/>
            <person name="Shin Y."/>
        </authorList>
    </citation>
    <scope>NUCLEOTIDE SEQUENCE [LARGE SCALE GENOMIC DNA]</scope>
    <source>
        <strain evidence="9">KCTC 15426</strain>
    </source>
</reference>
<comment type="similarity">
    <text evidence="2 5">Belongs to the pseudouridine synthase TruB family. Type 1 subfamily.</text>
</comment>
<dbReference type="GO" id="GO:1990481">
    <property type="term" value="P:mRNA pseudouridine synthesis"/>
    <property type="evidence" value="ECO:0007669"/>
    <property type="project" value="TreeGrafter"/>
</dbReference>
<accession>A0A2Z4U9L8</accession>
<evidence type="ECO:0000256" key="2">
    <source>
        <dbReference type="ARBA" id="ARBA00005642"/>
    </source>
</evidence>
<dbReference type="InterPro" id="IPR002501">
    <property type="entry name" value="PsdUridine_synth_N"/>
</dbReference>
<evidence type="ECO:0000313" key="8">
    <source>
        <dbReference type="EMBL" id="AWY97708.1"/>
    </source>
</evidence>
<dbReference type="HAMAP" id="MF_01080">
    <property type="entry name" value="TruB_bact"/>
    <property type="match status" value="1"/>
</dbReference>
<comment type="function">
    <text evidence="5">Responsible for synthesis of pseudouridine from uracil-55 in the psi GC loop of transfer RNAs.</text>
</comment>
<dbReference type="Gene3D" id="3.30.2350.10">
    <property type="entry name" value="Pseudouridine synthase"/>
    <property type="match status" value="1"/>
</dbReference>
<proteinExistence type="inferred from homology"/>
<protein>
    <recommendedName>
        <fullName evidence="5">tRNA pseudouridine synthase B</fullName>
        <ecNumber evidence="5">5.4.99.25</ecNumber>
    </recommendedName>
    <alternativeName>
        <fullName evidence="5">tRNA pseudouridine(55) synthase</fullName>
        <shortName evidence="5">Psi55 synthase</shortName>
    </alternativeName>
    <alternativeName>
        <fullName evidence="5">tRNA pseudouridylate synthase</fullName>
    </alternativeName>
    <alternativeName>
        <fullName evidence="5">tRNA-uridine isomerase</fullName>
    </alternativeName>
</protein>
<dbReference type="KEGG" id="blau:DQQ01_05605"/>
<comment type="catalytic activity">
    <reaction evidence="1 5">
        <text>uridine(55) in tRNA = pseudouridine(55) in tRNA</text>
        <dbReference type="Rhea" id="RHEA:42532"/>
        <dbReference type="Rhea" id="RHEA-COMP:10101"/>
        <dbReference type="Rhea" id="RHEA-COMP:10102"/>
        <dbReference type="ChEBI" id="CHEBI:65314"/>
        <dbReference type="ChEBI" id="CHEBI:65315"/>
        <dbReference type="EC" id="5.4.99.25"/>
    </reaction>
</comment>
<feature type="domain" description="Pseudouridine synthase II N-terminal" evidence="6">
    <location>
        <begin position="24"/>
        <end position="171"/>
    </location>
</feature>
<evidence type="ECO:0000259" key="6">
    <source>
        <dbReference type="Pfam" id="PF01509"/>
    </source>
</evidence>
<dbReference type="EC" id="5.4.99.25" evidence="5"/>
<dbReference type="CDD" id="cd02573">
    <property type="entry name" value="PseudoU_synth_EcTruB"/>
    <property type="match status" value="1"/>
</dbReference>
<dbReference type="Proteomes" id="UP000250003">
    <property type="component" value="Chromosome"/>
</dbReference>
<dbReference type="RefSeq" id="WP_111919103.1">
    <property type="nucleotide sequence ID" value="NZ_CAUWHR010000001.1"/>
</dbReference>
<dbReference type="AlphaFoldDB" id="A0A2Z4U9L8"/>
<dbReference type="GO" id="GO:0031119">
    <property type="term" value="P:tRNA pseudouridine synthesis"/>
    <property type="evidence" value="ECO:0007669"/>
    <property type="project" value="UniProtKB-UniRule"/>
</dbReference>
<dbReference type="GO" id="GO:0160148">
    <property type="term" value="F:tRNA pseudouridine(55) synthase activity"/>
    <property type="evidence" value="ECO:0007669"/>
    <property type="project" value="UniProtKB-EC"/>
</dbReference>
<evidence type="ECO:0000256" key="5">
    <source>
        <dbReference type="HAMAP-Rule" id="MF_01080"/>
    </source>
</evidence>
<dbReference type="InterPro" id="IPR014780">
    <property type="entry name" value="tRNA_psdUridine_synth_TruB"/>
</dbReference>
<evidence type="ECO:0000313" key="9">
    <source>
        <dbReference type="Proteomes" id="UP000250003"/>
    </source>
</evidence>
<evidence type="ECO:0000256" key="4">
    <source>
        <dbReference type="ARBA" id="ARBA00023235"/>
    </source>
</evidence>
<gene>
    <name evidence="5" type="primary">truB</name>
    <name evidence="8" type="ORF">DQQ01_05605</name>
</gene>
<name>A0A2Z4U9L8_9FIRM</name>